<dbReference type="Gene3D" id="3.40.50.300">
    <property type="entry name" value="P-loop containing nucleotide triphosphate hydrolases"/>
    <property type="match status" value="1"/>
</dbReference>
<evidence type="ECO:0000313" key="3">
    <source>
        <dbReference type="Proteomes" id="UP001366060"/>
    </source>
</evidence>
<protein>
    <submittedName>
        <fullName evidence="2">ABC transporter ATP-binding protein</fullName>
    </submittedName>
</protein>
<dbReference type="GO" id="GO:0005524">
    <property type="term" value="F:ATP binding"/>
    <property type="evidence" value="ECO:0007669"/>
    <property type="project" value="UniProtKB-KW"/>
</dbReference>
<evidence type="ECO:0000313" key="2">
    <source>
        <dbReference type="EMBL" id="MEL0661150.1"/>
    </source>
</evidence>
<evidence type="ECO:0000256" key="1">
    <source>
        <dbReference type="ARBA" id="ARBA00022737"/>
    </source>
</evidence>
<dbReference type="EMBL" id="JBAKBA010000366">
    <property type="protein sequence ID" value="MEL0661150.1"/>
    <property type="molecule type" value="Genomic_DNA"/>
</dbReference>
<proteinExistence type="predicted"/>
<reference evidence="2 3" key="1">
    <citation type="submission" date="2024-02" db="EMBL/GenBank/DDBJ databases">
        <title>Bacteria isolated from the canopy kelp, Nereocystis luetkeana.</title>
        <authorList>
            <person name="Pfister C.A."/>
            <person name="Younker I.T."/>
            <person name="Light S.H."/>
        </authorList>
    </citation>
    <scope>NUCLEOTIDE SEQUENCE [LARGE SCALE GENOMIC DNA]</scope>
    <source>
        <strain evidence="2 3">TI.2.07</strain>
    </source>
</reference>
<dbReference type="PANTHER" id="PTHR19211">
    <property type="entry name" value="ATP-BINDING TRANSPORT PROTEIN-RELATED"/>
    <property type="match status" value="1"/>
</dbReference>
<accession>A0ABU9HH82</accession>
<keyword evidence="2" id="KW-0067">ATP-binding</keyword>
<gene>
    <name evidence="2" type="ORF">V6255_18805</name>
</gene>
<dbReference type="SUPFAM" id="SSF52540">
    <property type="entry name" value="P-loop containing nucleoside triphosphate hydrolases"/>
    <property type="match status" value="1"/>
</dbReference>
<sequence length="71" mass="8232">GRLVLELLVWKKTNLLLLDEPTNQLDLEMRHALTVALQAFECAMVVVSHDRHLLRTTIDDLYLVHDKKVEP</sequence>
<keyword evidence="2" id="KW-0547">Nucleotide-binding</keyword>
<comment type="caution">
    <text evidence="2">The sequence shown here is derived from an EMBL/GenBank/DDBJ whole genome shotgun (WGS) entry which is preliminary data.</text>
</comment>
<feature type="non-terminal residue" evidence="2">
    <location>
        <position position="71"/>
    </location>
</feature>
<keyword evidence="1" id="KW-0677">Repeat</keyword>
<organism evidence="2 3">
    <name type="scientific">Psychromonas arctica</name>
    <dbReference type="NCBI Taxonomy" id="168275"/>
    <lineage>
        <taxon>Bacteria</taxon>
        <taxon>Pseudomonadati</taxon>
        <taxon>Pseudomonadota</taxon>
        <taxon>Gammaproteobacteria</taxon>
        <taxon>Alteromonadales</taxon>
        <taxon>Psychromonadaceae</taxon>
        <taxon>Psychromonas</taxon>
    </lineage>
</organism>
<feature type="non-terminal residue" evidence="2">
    <location>
        <position position="1"/>
    </location>
</feature>
<dbReference type="InterPro" id="IPR027417">
    <property type="entry name" value="P-loop_NTPase"/>
</dbReference>
<dbReference type="PANTHER" id="PTHR19211:SF14">
    <property type="entry name" value="ATP-BINDING CASSETTE SUB-FAMILY F MEMBER 1"/>
    <property type="match status" value="1"/>
</dbReference>
<keyword evidence="3" id="KW-1185">Reference proteome</keyword>
<dbReference type="InterPro" id="IPR050611">
    <property type="entry name" value="ABCF"/>
</dbReference>
<name>A0ABU9HH82_9GAMM</name>
<dbReference type="Proteomes" id="UP001366060">
    <property type="component" value="Unassembled WGS sequence"/>
</dbReference>